<accession>A0ABR3EZN7</accession>
<dbReference type="PANTHER" id="PTHR45992">
    <property type="entry name" value="EUKARYOTIC ELONGATION FACTOR 2 KINASE-RELATED"/>
    <property type="match status" value="1"/>
</dbReference>
<keyword evidence="9" id="KW-1185">Reference proteome</keyword>
<evidence type="ECO:0000256" key="2">
    <source>
        <dbReference type="ARBA" id="ARBA00022679"/>
    </source>
</evidence>
<feature type="compositionally biased region" description="Low complexity" evidence="6">
    <location>
        <begin position="425"/>
        <end position="436"/>
    </location>
</feature>
<keyword evidence="4" id="KW-0418">Kinase</keyword>
<keyword evidence="2" id="KW-0808">Transferase</keyword>
<reference evidence="8 9" key="1">
    <citation type="submission" date="2024-02" db="EMBL/GenBank/DDBJ databases">
        <title>A draft genome for the cacao thread blight pathogen Marasmius crinis-equi.</title>
        <authorList>
            <person name="Cohen S.P."/>
            <person name="Baruah I.K."/>
            <person name="Amoako-Attah I."/>
            <person name="Bukari Y."/>
            <person name="Meinhardt L.W."/>
            <person name="Bailey B.A."/>
        </authorList>
    </citation>
    <scope>NUCLEOTIDE SEQUENCE [LARGE SCALE GENOMIC DNA]</scope>
    <source>
        <strain evidence="8 9">GH-76</strain>
    </source>
</reference>
<name>A0ABR3EZN7_9AGAR</name>
<feature type="compositionally biased region" description="Basic and acidic residues" evidence="6">
    <location>
        <begin position="105"/>
        <end position="115"/>
    </location>
</feature>
<organism evidence="8 9">
    <name type="scientific">Marasmius crinis-equi</name>
    <dbReference type="NCBI Taxonomy" id="585013"/>
    <lineage>
        <taxon>Eukaryota</taxon>
        <taxon>Fungi</taxon>
        <taxon>Dikarya</taxon>
        <taxon>Basidiomycota</taxon>
        <taxon>Agaricomycotina</taxon>
        <taxon>Agaricomycetes</taxon>
        <taxon>Agaricomycetidae</taxon>
        <taxon>Agaricales</taxon>
        <taxon>Marasmiineae</taxon>
        <taxon>Marasmiaceae</taxon>
        <taxon>Marasmius</taxon>
    </lineage>
</organism>
<sequence>MSSEPPPALFSSINQKVSRDMRCERAVRTQGAKCNNMIPEGSDAFEIIPATTTTTAPSKMLNRAKSMGGSFVEVASQSSQCREPSSQRGFDVQDIRARTNAAQKNSHELDDDARRMPPPSNPPFSRQMPRSSGSETTPPPIGYRSNVHTSTTYSTERARQTQIRYATDGARPGLSQPANFLRVIVKGIVEKDISEALGQSRKGKKDPYDVIPNIVYSSDRIDWRLNASQFANLAREKIFPIIANEYPNLPIDMLYKSDYKVVDIKDNMYVDMVASAIDAGTCPQPYFEKAYMKPRKSGKKKKDTVATSAPLVFTHPAAPFIIAISFKRRSWMYLMKWLVHHGHAVPQAEQGRLDDFEAEEGEITIVDNSLRASSPDDHSSGSSTATQLAPAFELNKSRVMQKESNVPALFSVGPSTSFQHDYQNSSESSVASSRVATPKRRQMPNASQSQSLADNDSGLTTGTKRTRVVNSTKTPPRPTKRVAEYRSPDKAKLSVALSQGSVRGGPAKALTSNQISVSLVAIPQLELHELMSQGGRVEVNNLDNQVPATLLFDPEPMGKGAFKLAFKGHITINASHANEKGHPVLRGEVVLKRPYFEIEEPVRSSAGATSAMRHVQKFCPLREETDRLVAEANVVVWADSLLSLAQAWIKKELAGRMAALPETLPIFDVRYVQAALVTAYGPFVGTTNRDLSNRTMTLIAEEVMHGTWKKYINNASATISPDADDLTKYLSFIQHIQWYKTNHAAYVSDFQGVGCLLSDPQILTARSVRESEEQYRSFGDGNVHDSFERFSSEHACNGYCKWFMLDKLASTTLSSEASIQSTRHA</sequence>
<evidence type="ECO:0000259" key="7">
    <source>
        <dbReference type="PROSITE" id="PS51158"/>
    </source>
</evidence>
<evidence type="ECO:0000256" key="3">
    <source>
        <dbReference type="ARBA" id="ARBA00022741"/>
    </source>
</evidence>
<dbReference type="PROSITE" id="PS51158">
    <property type="entry name" value="ALPHA_KINASE"/>
    <property type="match status" value="1"/>
</dbReference>
<feature type="region of interest" description="Disordered" evidence="6">
    <location>
        <begin position="367"/>
        <end position="388"/>
    </location>
</feature>
<dbReference type="PANTHER" id="PTHR45992:SF2">
    <property type="entry name" value="EUKARYOTIC ELONGATION FACTOR 2 KINASE"/>
    <property type="match status" value="1"/>
</dbReference>
<feature type="region of interest" description="Disordered" evidence="6">
    <location>
        <begin position="418"/>
        <end position="487"/>
    </location>
</feature>
<comment type="caution">
    <text evidence="8">The sequence shown here is derived from an EMBL/GenBank/DDBJ whole genome shotgun (WGS) entry which is preliminary data.</text>
</comment>
<feature type="domain" description="Alpha-type protein kinase" evidence="7">
    <location>
        <begin position="529"/>
        <end position="808"/>
    </location>
</feature>
<protein>
    <recommendedName>
        <fullName evidence="7">Alpha-type protein kinase domain-containing protein</fullName>
    </recommendedName>
</protein>
<dbReference type="SUPFAM" id="SSF56112">
    <property type="entry name" value="Protein kinase-like (PK-like)"/>
    <property type="match status" value="1"/>
</dbReference>
<proteinExistence type="predicted"/>
<keyword evidence="5" id="KW-0067">ATP-binding</keyword>
<dbReference type="SMART" id="SM00811">
    <property type="entry name" value="Alpha_kinase"/>
    <property type="match status" value="1"/>
</dbReference>
<evidence type="ECO:0000313" key="9">
    <source>
        <dbReference type="Proteomes" id="UP001465976"/>
    </source>
</evidence>
<dbReference type="Pfam" id="PF02816">
    <property type="entry name" value="Alpha_kinase"/>
    <property type="match status" value="1"/>
</dbReference>
<feature type="compositionally biased region" description="Polar residues" evidence="6">
    <location>
        <begin position="146"/>
        <end position="157"/>
    </location>
</feature>
<dbReference type="Gene3D" id="3.20.200.10">
    <property type="entry name" value="MHCK/EF2 kinase"/>
    <property type="match status" value="1"/>
</dbReference>
<dbReference type="InterPro" id="IPR004166">
    <property type="entry name" value="a-kinase_dom"/>
</dbReference>
<feature type="compositionally biased region" description="Polar residues" evidence="6">
    <location>
        <begin position="444"/>
        <end position="474"/>
    </location>
</feature>
<dbReference type="EMBL" id="JBAHYK010001380">
    <property type="protein sequence ID" value="KAL0568260.1"/>
    <property type="molecule type" value="Genomic_DNA"/>
</dbReference>
<gene>
    <name evidence="8" type="ORF">V5O48_013732</name>
</gene>
<keyword evidence="1" id="KW-0723">Serine/threonine-protein kinase</keyword>
<dbReference type="InterPro" id="IPR011009">
    <property type="entry name" value="Kinase-like_dom_sf"/>
</dbReference>
<evidence type="ECO:0000256" key="6">
    <source>
        <dbReference type="SAM" id="MobiDB-lite"/>
    </source>
</evidence>
<evidence type="ECO:0000256" key="4">
    <source>
        <dbReference type="ARBA" id="ARBA00022777"/>
    </source>
</evidence>
<dbReference type="Proteomes" id="UP001465976">
    <property type="component" value="Unassembled WGS sequence"/>
</dbReference>
<evidence type="ECO:0000256" key="5">
    <source>
        <dbReference type="ARBA" id="ARBA00022840"/>
    </source>
</evidence>
<dbReference type="InterPro" id="IPR051852">
    <property type="entry name" value="Alpha-type_PK"/>
</dbReference>
<evidence type="ECO:0000313" key="8">
    <source>
        <dbReference type="EMBL" id="KAL0568260.1"/>
    </source>
</evidence>
<evidence type="ECO:0000256" key="1">
    <source>
        <dbReference type="ARBA" id="ARBA00022527"/>
    </source>
</evidence>
<feature type="region of interest" description="Disordered" evidence="6">
    <location>
        <begin position="100"/>
        <end position="157"/>
    </location>
</feature>
<keyword evidence="3" id="KW-0547">Nucleotide-binding</keyword>